<feature type="compositionally biased region" description="Polar residues" evidence="1">
    <location>
        <begin position="99"/>
        <end position="114"/>
    </location>
</feature>
<dbReference type="AlphaFoldDB" id="A0A1B6QMX0"/>
<proteinExistence type="predicted"/>
<feature type="region of interest" description="Disordered" evidence="1">
    <location>
        <begin position="1"/>
        <end position="26"/>
    </location>
</feature>
<feature type="compositionally biased region" description="Low complexity" evidence="1">
    <location>
        <begin position="84"/>
        <end position="98"/>
    </location>
</feature>
<reference evidence="3" key="2">
    <citation type="journal article" date="2018" name="Plant J.">
        <title>The Sorghum bicolor reference genome: improved assembly, gene annotations, a transcriptome atlas, and signatures of genome organization.</title>
        <authorList>
            <person name="McCormick R.F."/>
            <person name="Truong S.K."/>
            <person name="Sreedasyam A."/>
            <person name="Jenkins J."/>
            <person name="Shu S."/>
            <person name="Sims D."/>
            <person name="Kennedy M."/>
            <person name="Amirebrahimi M."/>
            <person name="Weers B.D."/>
            <person name="McKinley B."/>
            <person name="Mattison A."/>
            <person name="Morishige D.T."/>
            <person name="Grimwood J."/>
            <person name="Schmutz J."/>
            <person name="Mullet J.E."/>
        </authorList>
    </citation>
    <scope>NUCLEOTIDE SEQUENCE [LARGE SCALE GENOMIC DNA]</scope>
    <source>
        <strain evidence="3">cv. BTx623</strain>
    </source>
</reference>
<reference evidence="2 3" key="1">
    <citation type="journal article" date="2009" name="Nature">
        <title>The Sorghum bicolor genome and the diversification of grasses.</title>
        <authorList>
            <person name="Paterson A.H."/>
            <person name="Bowers J.E."/>
            <person name="Bruggmann R."/>
            <person name="Dubchak I."/>
            <person name="Grimwood J."/>
            <person name="Gundlach H."/>
            <person name="Haberer G."/>
            <person name="Hellsten U."/>
            <person name="Mitros T."/>
            <person name="Poliakov A."/>
            <person name="Schmutz J."/>
            <person name="Spannagl M."/>
            <person name="Tang H."/>
            <person name="Wang X."/>
            <person name="Wicker T."/>
            <person name="Bharti A.K."/>
            <person name="Chapman J."/>
            <person name="Feltus F.A."/>
            <person name="Gowik U."/>
            <person name="Grigoriev I.V."/>
            <person name="Lyons E."/>
            <person name="Maher C.A."/>
            <person name="Martis M."/>
            <person name="Narechania A."/>
            <person name="Otillar R.P."/>
            <person name="Penning B.W."/>
            <person name="Salamov A.A."/>
            <person name="Wang Y."/>
            <person name="Zhang L."/>
            <person name="Carpita N.C."/>
            <person name="Freeling M."/>
            <person name="Gingle A.R."/>
            <person name="Hash C.T."/>
            <person name="Keller B."/>
            <person name="Klein P."/>
            <person name="Kresovich S."/>
            <person name="McCann M.C."/>
            <person name="Ming R."/>
            <person name="Peterson D.G."/>
            <person name="Mehboob-ur-Rahman"/>
            <person name="Ware D."/>
            <person name="Westhoff P."/>
            <person name="Mayer K.F."/>
            <person name="Messing J."/>
            <person name="Rokhsar D.S."/>
        </authorList>
    </citation>
    <scope>NUCLEOTIDE SEQUENCE [LARGE SCALE GENOMIC DNA]</scope>
    <source>
        <strain evidence="3">cv. BTx623</strain>
    </source>
</reference>
<keyword evidence="3" id="KW-1185">Reference proteome</keyword>
<dbReference type="Gramene" id="KXG39269">
    <property type="protein sequence ID" value="KXG39269"/>
    <property type="gene ID" value="SORBI_3001G355700"/>
</dbReference>
<evidence type="ECO:0000256" key="1">
    <source>
        <dbReference type="SAM" id="MobiDB-lite"/>
    </source>
</evidence>
<accession>A0A1B6QMX0</accession>
<gene>
    <name evidence="2" type="ORF">SORBI_3001G355700</name>
</gene>
<evidence type="ECO:0000313" key="3">
    <source>
        <dbReference type="Proteomes" id="UP000000768"/>
    </source>
</evidence>
<evidence type="ECO:0000313" key="2">
    <source>
        <dbReference type="EMBL" id="KXG39269.1"/>
    </source>
</evidence>
<dbReference type="Proteomes" id="UP000000768">
    <property type="component" value="Chromosome 1"/>
</dbReference>
<feature type="region of interest" description="Disordered" evidence="1">
    <location>
        <begin position="80"/>
        <end position="163"/>
    </location>
</feature>
<dbReference type="InParanoid" id="A0A1B6QMX0"/>
<feature type="compositionally biased region" description="Polar residues" evidence="1">
    <location>
        <begin position="10"/>
        <end position="24"/>
    </location>
</feature>
<name>A0A1B6QMX0_SORBI</name>
<sequence length="212" mass="21868">MKKSFLPHETMSTLATRLQETTETPLGRNEWFPSALMRIKCAAAAGPLLPQSHSRARARGLGFSRARSLPAHGLCFSRARSPASCPSTSTLISSSSSTKFQDPTFSGPNPSQIDMNPLRPPSSSSRQGKAGQGRGAPAAVAARSTSVDGARVAPTDGSSSAAGNPAVVAAAASPPLPSLQATGFPAWWTSSPMGSNEGYVLRSSAHQFACSG</sequence>
<organism evidence="2 3">
    <name type="scientific">Sorghum bicolor</name>
    <name type="common">Sorghum</name>
    <name type="synonym">Sorghum vulgare</name>
    <dbReference type="NCBI Taxonomy" id="4558"/>
    <lineage>
        <taxon>Eukaryota</taxon>
        <taxon>Viridiplantae</taxon>
        <taxon>Streptophyta</taxon>
        <taxon>Embryophyta</taxon>
        <taxon>Tracheophyta</taxon>
        <taxon>Spermatophyta</taxon>
        <taxon>Magnoliopsida</taxon>
        <taxon>Liliopsida</taxon>
        <taxon>Poales</taxon>
        <taxon>Poaceae</taxon>
        <taxon>PACMAD clade</taxon>
        <taxon>Panicoideae</taxon>
        <taxon>Andropogonodae</taxon>
        <taxon>Andropogoneae</taxon>
        <taxon>Sorghinae</taxon>
        <taxon>Sorghum</taxon>
    </lineage>
</organism>
<dbReference type="EMBL" id="CM000760">
    <property type="protein sequence ID" value="KXG39269.1"/>
    <property type="molecule type" value="Genomic_DNA"/>
</dbReference>
<protein>
    <submittedName>
        <fullName evidence="2">Uncharacterized protein</fullName>
    </submittedName>
</protein>